<dbReference type="InterPro" id="IPR045339">
    <property type="entry name" value="DUF6534"/>
</dbReference>
<dbReference type="Proteomes" id="UP000053424">
    <property type="component" value="Unassembled WGS sequence"/>
</dbReference>
<proteinExistence type="predicted"/>
<keyword evidence="4" id="KW-1185">Reference proteome</keyword>
<evidence type="ECO:0000259" key="2">
    <source>
        <dbReference type="Pfam" id="PF20152"/>
    </source>
</evidence>
<dbReference type="HOGENOM" id="CLU_046025_5_3_1"/>
<reference evidence="3 4" key="1">
    <citation type="submission" date="2014-04" db="EMBL/GenBank/DDBJ databases">
        <authorList>
            <consortium name="DOE Joint Genome Institute"/>
            <person name="Kuo A."/>
            <person name="Gay G."/>
            <person name="Dore J."/>
            <person name="Kohler A."/>
            <person name="Nagy L.G."/>
            <person name="Floudas D."/>
            <person name="Copeland A."/>
            <person name="Barry K.W."/>
            <person name="Cichocki N."/>
            <person name="Veneault-Fourrey C."/>
            <person name="LaButti K."/>
            <person name="Lindquist E.A."/>
            <person name="Lipzen A."/>
            <person name="Lundell T."/>
            <person name="Morin E."/>
            <person name="Murat C."/>
            <person name="Sun H."/>
            <person name="Tunlid A."/>
            <person name="Henrissat B."/>
            <person name="Grigoriev I.V."/>
            <person name="Hibbett D.S."/>
            <person name="Martin F."/>
            <person name="Nordberg H.P."/>
            <person name="Cantor M.N."/>
            <person name="Hua S.X."/>
        </authorList>
    </citation>
    <scope>NUCLEOTIDE SEQUENCE [LARGE SCALE GENOMIC DNA]</scope>
    <source>
        <strain evidence="4">h7</strain>
    </source>
</reference>
<dbReference type="EMBL" id="KN831821">
    <property type="protein sequence ID" value="KIM35392.1"/>
    <property type="molecule type" value="Genomic_DNA"/>
</dbReference>
<dbReference type="OrthoDB" id="2798516at2759"/>
<feature type="transmembrane region" description="Helical" evidence="1">
    <location>
        <begin position="235"/>
        <end position="256"/>
    </location>
</feature>
<accession>A0A0C2Y2R4</accession>
<keyword evidence="1" id="KW-0812">Transmembrane</keyword>
<feature type="transmembrane region" description="Helical" evidence="1">
    <location>
        <begin position="209"/>
        <end position="229"/>
    </location>
</feature>
<feature type="transmembrane region" description="Helical" evidence="1">
    <location>
        <begin position="162"/>
        <end position="189"/>
    </location>
</feature>
<evidence type="ECO:0000313" key="3">
    <source>
        <dbReference type="EMBL" id="KIM35392.1"/>
    </source>
</evidence>
<reference evidence="4" key="2">
    <citation type="submission" date="2015-01" db="EMBL/GenBank/DDBJ databases">
        <title>Evolutionary Origins and Diversification of the Mycorrhizal Mutualists.</title>
        <authorList>
            <consortium name="DOE Joint Genome Institute"/>
            <consortium name="Mycorrhizal Genomics Consortium"/>
            <person name="Kohler A."/>
            <person name="Kuo A."/>
            <person name="Nagy L.G."/>
            <person name="Floudas D."/>
            <person name="Copeland A."/>
            <person name="Barry K.W."/>
            <person name="Cichocki N."/>
            <person name="Veneault-Fourrey C."/>
            <person name="LaButti K."/>
            <person name="Lindquist E.A."/>
            <person name="Lipzen A."/>
            <person name="Lundell T."/>
            <person name="Morin E."/>
            <person name="Murat C."/>
            <person name="Riley R."/>
            <person name="Ohm R."/>
            <person name="Sun H."/>
            <person name="Tunlid A."/>
            <person name="Henrissat B."/>
            <person name="Grigoriev I.V."/>
            <person name="Hibbett D.S."/>
            <person name="Martin F."/>
        </authorList>
    </citation>
    <scope>NUCLEOTIDE SEQUENCE [LARGE SCALE GENOMIC DNA]</scope>
    <source>
        <strain evidence="4">h7</strain>
    </source>
</reference>
<feature type="transmembrane region" description="Helical" evidence="1">
    <location>
        <begin position="128"/>
        <end position="150"/>
    </location>
</feature>
<feature type="transmembrane region" description="Helical" evidence="1">
    <location>
        <begin position="20"/>
        <end position="43"/>
    </location>
</feature>
<gene>
    <name evidence="3" type="ORF">M413DRAFT_349033</name>
</gene>
<keyword evidence="1" id="KW-1133">Transmembrane helix</keyword>
<sequence>MAPTPLLSLTDQTMDNTLGAIVLGMAGSSMLFGITTLQTYWYFHCYPNDSALYKCSVALLWILDALHLTLVVHAVYTYSVAGFGNSAGLQDILWSIKLQASINVVIVLIVHSLYATRVWLLGGYHRGVLGYVVASVVAGGFVIGIVFSCFCWKVHTYADLESIAWLINAALGTSTTIDFVIATAMCYYLRKSKGSITRLNSRISTIMQYTLSSGIFTSACSLAAMFSYILLPNTFAFLALEFLATKLYVVSFIAMLNARERNHLGFSTFEVSATDPSWKRHLDIIDHTTSSFWSPRPQSMVSLEAAHFPPESLTKTNPPTYAR</sequence>
<evidence type="ECO:0000256" key="1">
    <source>
        <dbReference type="SAM" id="Phobius"/>
    </source>
</evidence>
<dbReference type="PANTHER" id="PTHR40465">
    <property type="entry name" value="CHROMOSOME 1, WHOLE GENOME SHOTGUN SEQUENCE"/>
    <property type="match status" value="1"/>
</dbReference>
<feature type="domain" description="DUF6534" evidence="2">
    <location>
        <begin position="174"/>
        <end position="260"/>
    </location>
</feature>
<protein>
    <recommendedName>
        <fullName evidence="2">DUF6534 domain-containing protein</fullName>
    </recommendedName>
</protein>
<dbReference type="PANTHER" id="PTHR40465:SF1">
    <property type="entry name" value="DUF6534 DOMAIN-CONTAINING PROTEIN"/>
    <property type="match status" value="1"/>
</dbReference>
<keyword evidence="1" id="KW-0472">Membrane</keyword>
<organism evidence="3 4">
    <name type="scientific">Hebeloma cylindrosporum</name>
    <dbReference type="NCBI Taxonomy" id="76867"/>
    <lineage>
        <taxon>Eukaryota</taxon>
        <taxon>Fungi</taxon>
        <taxon>Dikarya</taxon>
        <taxon>Basidiomycota</taxon>
        <taxon>Agaricomycotina</taxon>
        <taxon>Agaricomycetes</taxon>
        <taxon>Agaricomycetidae</taxon>
        <taxon>Agaricales</taxon>
        <taxon>Agaricineae</taxon>
        <taxon>Hymenogastraceae</taxon>
        <taxon>Hebeloma</taxon>
    </lineage>
</organism>
<dbReference type="Pfam" id="PF20152">
    <property type="entry name" value="DUF6534"/>
    <property type="match status" value="1"/>
</dbReference>
<dbReference type="AlphaFoldDB" id="A0A0C2Y2R4"/>
<feature type="transmembrane region" description="Helical" evidence="1">
    <location>
        <begin position="55"/>
        <end position="76"/>
    </location>
</feature>
<dbReference type="STRING" id="686832.A0A0C2Y2R4"/>
<name>A0A0C2Y2R4_HEBCY</name>
<feature type="transmembrane region" description="Helical" evidence="1">
    <location>
        <begin position="96"/>
        <end position="116"/>
    </location>
</feature>
<evidence type="ECO:0000313" key="4">
    <source>
        <dbReference type="Proteomes" id="UP000053424"/>
    </source>
</evidence>